<dbReference type="HAMAP" id="MF_04007">
    <property type="entry name" value="HSV_DNBI"/>
    <property type="match status" value="1"/>
</dbReference>
<keyword evidence="1" id="KW-1048">Host nucleus</keyword>
<name>Q8B424_9GAMA</name>
<dbReference type="GO" id="GO:0003697">
    <property type="term" value="F:single-stranded DNA binding"/>
    <property type="evidence" value="ECO:0007669"/>
    <property type="project" value="InterPro"/>
</dbReference>
<keyword evidence="3" id="KW-0238">DNA-binding</keyword>
<dbReference type="InterPro" id="IPR035989">
    <property type="entry name" value="DBP_sf"/>
</dbReference>
<dbReference type="EMBL" id="AY170314">
    <property type="protein sequence ID" value="AAO12279.1"/>
    <property type="molecule type" value="Genomic_DNA"/>
</dbReference>
<dbReference type="Pfam" id="PF00747">
    <property type="entry name" value="Viral_DNA_bp"/>
    <property type="match status" value="1"/>
</dbReference>
<dbReference type="InterPro" id="IPR043031">
    <property type="entry name" value="Viral_ssDBP_head"/>
</dbReference>
<evidence type="ECO:0000313" key="4">
    <source>
        <dbReference type="EMBL" id="AAO12279.1"/>
    </source>
</evidence>
<evidence type="ECO:0000256" key="1">
    <source>
        <dbReference type="ARBA" id="ARBA00022562"/>
    </source>
</evidence>
<sequence>MYLEQFARNSHASGKMSSKAQQLPGFEDNLASKSPIGPCGYVYIYPKEHFCYDEVALLGDNYEHSKVFSLPLLCGLTVEDGFVTNVKAVHQKLDMTTVSLRLTSFHRQVFVFHNADWFPPIFRGPGLDKICQDARKLFGYSEFTKNEQRNINPSDLCPPQMGSDSCVMAVVITEGFKQRLYFGKLVALKSHIQSVIINKTEVFRIPLYDEDLFVHHDNLIHFNCHELSEYLYYASYTGLAQAFRIKNVSGLLSAIHTQFTQDRYKLPKLSDIKEYSSSVINGQDVTLMIIDNVCTELALSYGMGFLEAPHEKSKLLDFSTWEIFSLCETPEDRMNALTRWNIQQSVHVHVQLFSINSVLYVTKVAKQSNNARNDQSIFNCYYMQHGLANLLEQTFSEKGAVIFPGVPSSCMDGNAYTIFHLAYAASFSKNNLARICYYLQFCQHHKSTLHPSYNICQYVGSAAVSNVCQQCKGNYPCVCINTLFYRLKDRFPPILASSKREPYVVSGVTNTFNELDFLGNFATFKEKDDEQHQLDDIPKYTYWQLNQTITEKLEAIGIREINGNEDITGIGKMSIKAFLEIFKTIDSIVDTESVKFINSLTKNNINFRESIKGIYHIIQFCCNPYWQSPCSILFNLFWRSLFVILQDIALPICAMYDADNPSFGMHPSEWLKIHYQTLWTNFKSFFLDKGVITGSELKVVHSDMFSDFFDTEAASNNMLCPSKVQVRLTRGHIIVPKNLKFKNRILFSGASISDQYQTAFLKTLSKKDTYIINGPFIKFLNAFHSSLFPNLKISALYLWSMFSKKRQIPVLNDVDTDLLMNLFAFVDSNSKLFEETNLFDLIPDSFITYAKQRLNNAILRACGQTQFYAGTLHAIVSKIQIVDGEEFPHILGETPLTCVEDYLSKIKGCKAMTVNTSLRESASAISRTRPIVTLPIVVNKYTGITGNAQLFQSGNVGYFLGRGVDKNLLGDTSFFKKQINSFMRKRYMFMTPIVGNLIKQNSSQSINPYDFENIKKNIQSILEGQHDHKVFSNVVCELIKGFGHKCKDLTLDDLQFYLGQFYIFAENILEKISILAEIDGAWTVEWALDILESQSTGYQDIEFIEFTESPRSIEENTTLNIPAANVNRKRKIVSLLDSIDLS</sequence>
<dbReference type="InterPro" id="IPR000635">
    <property type="entry name" value="Viral_ssDNA-bd"/>
</dbReference>
<dbReference type="GO" id="GO:0006260">
    <property type="term" value="P:DNA replication"/>
    <property type="evidence" value="ECO:0007669"/>
    <property type="project" value="UniProtKB-KW"/>
</dbReference>
<accession>Q8B424</accession>
<reference evidence="4" key="1">
    <citation type="journal article" date="2003" name="Virology">
        <title>A novel porcine gammaherpesvirus.</title>
        <authorList>
            <person name="Chmielewicz B."/>
            <person name="Goltz M."/>
            <person name="Franz T."/>
            <person name="Bauer C."/>
            <person name="Brema S."/>
            <person name="Ellerbrok H."/>
            <person name="Beckmann S."/>
            <person name="Rziha H.J."/>
            <person name="Lahrmann K.H."/>
            <person name="Romero C."/>
            <person name="Ehlers B."/>
        </authorList>
    </citation>
    <scope>NUCLEOTIDE SEQUENCE</scope>
</reference>
<evidence type="ECO:0000256" key="2">
    <source>
        <dbReference type="ARBA" id="ARBA00022705"/>
    </source>
</evidence>
<organism evidence="4">
    <name type="scientific">Porcine lymphotropic herpesvirus 2</name>
    <dbReference type="NCBI Taxonomy" id="91741"/>
    <lineage>
        <taxon>Viruses</taxon>
        <taxon>Duplodnaviria</taxon>
        <taxon>Heunggongvirae</taxon>
        <taxon>Peploviricota</taxon>
        <taxon>Herviviricetes</taxon>
        <taxon>Herpesvirales</taxon>
        <taxon>Orthoherpesviridae</taxon>
        <taxon>Gammaherpesvirinae</taxon>
        <taxon>Macavirus</taxon>
        <taxon>Macavirus suidgamma4</taxon>
        <taxon>Suid gammaherpesvirus 4</taxon>
    </lineage>
</organism>
<dbReference type="SUPFAM" id="SSF118208">
    <property type="entry name" value="Viral ssDNA binding protein"/>
    <property type="match status" value="1"/>
</dbReference>
<protein>
    <submittedName>
        <fullName evidence="4">Major DNA binding protein</fullName>
    </submittedName>
</protein>
<dbReference type="Gene3D" id="1.20.190.40">
    <property type="entry name" value="Viral ssDNA binding protein, head domain"/>
    <property type="match status" value="2"/>
</dbReference>
<keyword evidence="2" id="KW-0235">DNA replication</keyword>
<proteinExistence type="inferred from homology"/>
<dbReference type="GO" id="GO:0042025">
    <property type="term" value="C:host cell nucleus"/>
    <property type="evidence" value="ECO:0007669"/>
    <property type="project" value="InterPro"/>
</dbReference>
<evidence type="ECO:0000256" key="3">
    <source>
        <dbReference type="ARBA" id="ARBA00023125"/>
    </source>
</evidence>